<feature type="compositionally biased region" description="Polar residues" evidence="1">
    <location>
        <begin position="648"/>
        <end position="660"/>
    </location>
</feature>
<gene>
    <name evidence="3 4" type="primary">LOC101853596</name>
</gene>
<sequence length="819" mass="91974">MSRKPYGTYQYTPTAGVRADFKRLMNSFLSQNTVRYEVFSEIWREKNMSYICACRSSDREAREFMERIFVIALEYFLPPFQFQVRVGGLYLLYALFQIQPVVPKVKIRLTRSQWEDSLFLKQQAALQSHLDVVYIFNRLLCEHAFLFCLTAAEMSMPRGAVDVRDDEESLADELREERSSINSLFNYESMEQLSYLQDQYRQMKIGLSGPEATKPNKSLNVVNDGLVEDLILMLQSFRTKVSGISKYGKRNDTHPVEEVQEVVESTGNRRSAIKAQAYSQVSTQRSRKTHVVVVEEEAGSSSVQKSPQKHGGVENMDKDPLEDSSREKQSGNAKLNMPVFFGDLSSDEDEDDEDYLPPIKMSRPSENKSASTGSMHKMKSKQAIRNRIEVKMKWPENEPSNPKNVQKDNDVNPDTCSSPKRKQGRPRKGPSFSPENFAKFQRLYSEKLKSQSSNSVSQRDSNCDSSEVLKVRISEFGDRGLNNSSEKKLIGQNPPRKIYVKEGQLFKSISFGPNQTLGVSSKNSQNSPEQIDPSDDDENEEVSSANGVSERGLNFAQAVSNLTKKVRKTPGHKLCKPPQPSFERSAMSTEELLDCDLPQTTHIVVKGYSGKGKLDVSAIARAVKSKGLAQTRPNSRVQKVEVKILQQKDTSNSLTSSAQPRSEKAVKRKGTNKKTQGGFDLLFSDFGFVDPDDESLKDGEAEEMSLSEGNSGSNAFNTPSNDKKAPSSIYVKPVQGRRRKWASHFQLCRPTTEQPDAPDTQDTSRKTEAVEAVKRLVNLPGKPQVLASTTMGKDGAEGSQQFKPYIKKSLSDGLQVRYL</sequence>
<feature type="compositionally biased region" description="Polar residues" evidence="1">
    <location>
        <begin position="516"/>
        <end position="529"/>
    </location>
</feature>
<evidence type="ECO:0000313" key="4">
    <source>
        <dbReference type="RefSeq" id="XP_005089866.1"/>
    </source>
</evidence>
<accession>A0ABM0JBI7</accession>
<reference evidence="3 4" key="1">
    <citation type="submission" date="2025-05" db="UniProtKB">
        <authorList>
            <consortium name="RefSeq"/>
        </authorList>
    </citation>
    <scope>IDENTIFICATION</scope>
</reference>
<feature type="region of interest" description="Disordered" evidence="1">
    <location>
        <begin position="648"/>
        <end position="674"/>
    </location>
</feature>
<feature type="compositionally biased region" description="Basic and acidic residues" evidence="1">
    <location>
        <begin position="386"/>
        <end position="396"/>
    </location>
</feature>
<protein>
    <submittedName>
        <fullName evidence="3 4">Uncharacterized protein LOC101853596 isoform X1</fullName>
    </submittedName>
</protein>
<dbReference type="InterPro" id="IPR019188">
    <property type="entry name" value="SNAPC1"/>
</dbReference>
<dbReference type="PANTHER" id="PTHR15131">
    <property type="entry name" value="SMALL NUCLEAR RNA ACTIVATING COMPLEX, POLYPEPTIDE 1"/>
    <property type="match status" value="1"/>
</dbReference>
<evidence type="ECO:0000256" key="1">
    <source>
        <dbReference type="SAM" id="MobiDB-lite"/>
    </source>
</evidence>
<dbReference type="Proteomes" id="UP000694888">
    <property type="component" value="Unplaced"/>
</dbReference>
<feature type="compositionally biased region" description="Acidic residues" evidence="1">
    <location>
        <begin position="532"/>
        <end position="541"/>
    </location>
</feature>
<feature type="region of interest" description="Disordered" evidence="1">
    <location>
        <begin position="274"/>
        <end position="467"/>
    </location>
</feature>
<feature type="compositionally biased region" description="Basic residues" evidence="1">
    <location>
        <begin position="419"/>
        <end position="428"/>
    </location>
</feature>
<dbReference type="PANTHER" id="PTHR15131:SF3">
    <property type="entry name" value="SNRNA-ACTIVATING PROTEIN COMPLEX SUBUNIT 1"/>
    <property type="match status" value="1"/>
</dbReference>
<dbReference type="RefSeq" id="XP_005089866.1">
    <property type="nucleotide sequence ID" value="XM_005089809.3"/>
</dbReference>
<feature type="compositionally biased region" description="Low complexity" evidence="1">
    <location>
        <begin position="450"/>
        <end position="460"/>
    </location>
</feature>
<keyword evidence="2" id="KW-1185">Reference proteome</keyword>
<feature type="region of interest" description="Disordered" evidence="1">
    <location>
        <begin position="693"/>
        <end position="727"/>
    </location>
</feature>
<dbReference type="Pfam" id="PF09808">
    <property type="entry name" value="SNAPC1"/>
    <property type="match status" value="1"/>
</dbReference>
<dbReference type="RefSeq" id="XP_005089865.1">
    <property type="nucleotide sequence ID" value="XM_005089808.3"/>
</dbReference>
<evidence type="ECO:0000313" key="2">
    <source>
        <dbReference type="Proteomes" id="UP000694888"/>
    </source>
</evidence>
<feature type="region of interest" description="Disordered" evidence="1">
    <location>
        <begin position="516"/>
        <end position="550"/>
    </location>
</feature>
<evidence type="ECO:0000313" key="3">
    <source>
        <dbReference type="RefSeq" id="XP_005089865.1"/>
    </source>
</evidence>
<feature type="compositionally biased region" description="Acidic residues" evidence="1">
    <location>
        <begin position="345"/>
        <end position="355"/>
    </location>
</feature>
<name>A0ABM0JBI7_APLCA</name>
<organism evidence="2 4">
    <name type="scientific">Aplysia californica</name>
    <name type="common">California sea hare</name>
    <dbReference type="NCBI Taxonomy" id="6500"/>
    <lineage>
        <taxon>Eukaryota</taxon>
        <taxon>Metazoa</taxon>
        <taxon>Spiralia</taxon>
        <taxon>Lophotrochozoa</taxon>
        <taxon>Mollusca</taxon>
        <taxon>Gastropoda</taxon>
        <taxon>Heterobranchia</taxon>
        <taxon>Euthyneura</taxon>
        <taxon>Tectipleura</taxon>
        <taxon>Aplysiida</taxon>
        <taxon>Aplysioidea</taxon>
        <taxon>Aplysiidae</taxon>
        <taxon>Aplysia</taxon>
    </lineage>
</organism>
<feature type="compositionally biased region" description="Basic and acidic residues" evidence="1">
    <location>
        <begin position="311"/>
        <end position="329"/>
    </location>
</feature>
<feature type="compositionally biased region" description="Polar residues" evidence="1">
    <location>
        <begin position="707"/>
        <end position="720"/>
    </location>
</feature>
<proteinExistence type="predicted"/>
<dbReference type="GeneID" id="101853596"/>